<dbReference type="InterPro" id="IPR001683">
    <property type="entry name" value="PX_dom"/>
</dbReference>
<feature type="region of interest" description="Disordered" evidence="1">
    <location>
        <begin position="153"/>
        <end position="210"/>
    </location>
</feature>
<sequence length="287" mass="31348">MSANGRSSNSSTVQSVTIESFVERATPAPEHIAYVIVVKLPVQSWRILRRYSDFASLEKQLQSQPAPQGAGRAAPAQLPPKRAVQHTLSILSRSNTISLQKQLAEGRLPELRAWLKAILDSQDPIWRSSYAFRQFLELPKDAQFQIAQADTSGYSSSSASAGARSSSQASSSMTKGESHAAARTSSAPHSSGGIRRLGARSMEVRETDDTRALDNPDLLASQAAQMDAQDQQLGRLANVLRRQREIGLAINHELAEQSELLQQLDTEVVVMQEKVCKGEDKMKRLGG</sequence>
<feature type="compositionally biased region" description="Low complexity" evidence="1">
    <location>
        <begin position="153"/>
        <end position="172"/>
    </location>
</feature>
<evidence type="ECO:0008006" key="6">
    <source>
        <dbReference type="Google" id="ProtNLM"/>
    </source>
</evidence>
<dbReference type="AlphaFoldDB" id="A0A066WFX8"/>
<dbReference type="SMART" id="SM00312">
    <property type="entry name" value="PX"/>
    <property type="match status" value="1"/>
</dbReference>
<dbReference type="PROSITE" id="PS50192">
    <property type="entry name" value="T_SNARE"/>
    <property type="match status" value="1"/>
</dbReference>
<dbReference type="GO" id="GO:0035091">
    <property type="term" value="F:phosphatidylinositol binding"/>
    <property type="evidence" value="ECO:0007669"/>
    <property type="project" value="InterPro"/>
</dbReference>
<dbReference type="RefSeq" id="XP_013245681.1">
    <property type="nucleotide sequence ID" value="XM_013390227.1"/>
</dbReference>
<accession>A0A066WFX8</accession>
<proteinExistence type="predicted"/>
<evidence type="ECO:0000313" key="5">
    <source>
        <dbReference type="Proteomes" id="UP000027361"/>
    </source>
</evidence>
<dbReference type="Gene3D" id="3.30.1520.10">
    <property type="entry name" value="Phox-like domain"/>
    <property type="match status" value="1"/>
</dbReference>
<dbReference type="InterPro" id="IPR036871">
    <property type="entry name" value="PX_dom_sf"/>
</dbReference>
<evidence type="ECO:0000259" key="3">
    <source>
        <dbReference type="PROSITE" id="PS50195"/>
    </source>
</evidence>
<dbReference type="EMBL" id="JMSN01000006">
    <property type="protein sequence ID" value="KDN52842.1"/>
    <property type="molecule type" value="Genomic_DNA"/>
</dbReference>
<organism evidence="4 5">
    <name type="scientific">Tilletiaria anomala (strain ATCC 24038 / CBS 436.72 / UBC 951)</name>
    <dbReference type="NCBI Taxonomy" id="1037660"/>
    <lineage>
        <taxon>Eukaryota</taxon>
        <taxon>Fungi</taxon>
        <taxon>Dikarya</taxon>
        <taxon>Basidiomycota</taxon>
        <taxon>Ustilaginomycotina</taxon>
        <taxon>Exobasidiomycetes</taxon>
        <taxon>Georgefischeriales</taxon>
        <taxon>Tilletiariaceae</taxon>
        <taxon>Tilletiaria</taxon>
    </lineage>
</organism>
<protein>
    <recommendedName>
        <fullName evidence="6">Phox-like protein</fullName>
    </recommendedName>
</protein>
<dbReference type="InterPro" id="IPR000727">
    <property type="entry name" value="T_SNARE_dom"/>
</dbReference>
<dbReference type="CDD" id="cd15858">
    <property type="entry name" value="SNARE_VAM7"/>
    <property type="match status" value="1"/>
</dbReference>
<name>A0A066WFX8_TILAU</name>
<evidence type="ECO:0000259" key="2">
    <source>
        <dbReference type="PROSITE" id="PS50192"/>
    </source>
</evidence>
<dbReference type="InParanoid" id="A0A066WFX8"/>
<feature type="domain" description="T-SNARE coiled-coil homology" evidence="2">
    <location>
        <begin position="223"/>
        <end position="285"/>
    </location>
</feature>
<evidence type="ECO:0000256" key="1">
    <source>
        <dbReference type="SAM" id="MobiDB-lite"/>
    </source>
</evidence>
<gene>
    <name evidence="4" type="ORF">K437DRAFT_149682</name>
</gene>
<dbReference type="Gene3D" id="1.20.5.110">
    <property type="match status" value="1"/>
</dbReference>
<dbReference type="SUPFAM" id="SSF64268">
    <property type="entry name" value="PX domain"/>
    <property type="match status" value="1"/>
</dbReference>
<comment type="caution">
    <text evidence="4">The sequence shown here is derived from an EMBL/GenBank/DDBJ whole genome shotgun (WGS) entry which is preliminary data.</text>
</comment>
<dbReference type="SMART" id="SM00397">
    <property type="entry name" value="t_SNARE"/>
    <property type="match status" value="1"/>
</dbReference>
<dbReference type="Proteomes" id="UP000027361">
    <property type="component" value="Unassembled WGS sequence"/>
</dbReference>
<feature type="domain" description="PX" evidence="3">
    <location>
        <begin position="12"/>
        <end position="142"/>
    </location>
</feature>
<evidence type="ECO:0000313" key="4">
    <source>
        <dbReference type="EMBL" id="KDN52842.1"/>
    </source>
</evidence>
<dbReference type="OMA" id="IEWPMSI"/>
<dbReference type="GeneID" id="25261619"/>
<keyword evidence="5" id="KW-1185">Reference proteome</keyword>
<dbReference type="SUPFAM" id="SSF58038">
    <property type="entry name" value="SNARE fusion complex"/>
    <property type="match status" value="1"/>
</dbReference>
<reference evidence="4 5" key="1">
    <citation type="submission" date="2014-05" db="EMBL/GenBank/DDBJ databases">
        <title>Draft genome sequence of a rare smut relative, Tilletiaria anomala UBC 951.</title>
        <authorList>
            <consortium name="DOE Joint Genome Institute"/>
            <person name="Toome M."/>
            <person name="Kuo A."/>
            <person name="Henrissat B."/>
            <person name="Lipzen A."/>
            <person name="Tritt A."/>
            <person name="Yoshinaga Y."/>
            <person name="Zane M."/>
            <person name="Barry K."/>
            <person name="Grigoriev I.V."/>
            <person name="Spatafora J.W."/>
            <person name="Aimea M.C."/>
        </authorList>
    </citation>
    <scope>NUCLEOTIDE SEQUENCE [LARGE SCALE GENOMIC DNA]</scope>
    <source>
        <strain evidence="4 5">UBC 951</strain>
    </source>
</reference>
<dbReference type="HOGENOM" id="CLU_997939_0_0_1"/>
<dbReference type="PROSITE" id="PS50195">
    <property type="entry name" value="PX"/>
    <property type="match status" value="1"/>
</dbReference>
<dbReference type="OrthoDB" id="428895at2759"/>
<dbReference type="Pfam" id="PF00787">
    <property type="entry name" value="PX"/>
    <property type="match status" value="1"/>
</dbReference>
<dbReference type="STRING" id="1037660.A0A066WFX8"/>